<dbReference type="AlphaFoldDB" id="A0A0W0FKT4"/>
<feature type="transmembrane region" description="Helical" evidence="2">
    <location>
        <begin position="22"/>
        <end position="46"/>
    </location>
</feature>
<accession>A0A0W0FKT4</accession>
<organism evidence="3 4">
    <name type="scientific">Moniliophthora roreri</name>
    <name type="common">Frosty pod rot fungus</name>
    <name type="synonym">Monilia roreri</name>
    <dbReference type="NCBI Taxonomy" id="221103"/>
    <lineage>
        <taxon>Eukaryota</taxon>
        <taxon>Fungi</taxon>
        <taxon>Dikarya</taxon>
        <taxon>Basidiomycota</taxon>
        <taxon>Agaricomycotina</taxon>
        <taxon>Agaricomycetes</taxon>
        <taxon>Agaricomycetidae</taxon>
        <taxon>Agaricales</taxon>
        <taxon>Marasmiineae</taxon>
        <taxon>Marasmiaceae</taxon>
        <taxon>Moniliophthora</taxon>
    </lineage>
</organism>
<evidence type="ECO:0000313" key="3">
    <source>
        <dbReference type="EMBL" id="KTB36966.1"/>
    </source>
</evidence>
<feature type="transmembrane region" description="Helical" evidence="2">
    <location>
        <begin position="110"/>
        <end position="132"/>
    </location>
</feature>
<dbReference type="Proteomes" id="UP000054988">
    <property type="component" value="Unassembled WGS sequence"/>
</dbReference>
<feature type="transmembrane region" description="Helical" evidence="2">
    <location>
        <begin position="271"/>
        <end position="292"/>
    </location>
</feature>
<evidence type="ECO:0000256" key="1">
    <source>
        <dbReference type="SAM" id="MobiDB-lite"/>
    </source>
</evidence>
<protein>
    <submittedName>
        <fullName evidence="3">Uncharacterized protein</fullName>
    </submittedName>
</protein>
<keyword evidence="2" id="KW-1133">Transmembrane helix</keyword>
<comment type="caution">
    <text evidence="3">The sequence shown here is derived from an EMBL/GenBank/DDBJ whole genome shotgun (WGS) entry which is preliminary data.</text>
</comment>
<feature type="transmembrane region" description="Helical" evidence="2">
    <location>
        <begin position="144"/>
        <end position="165"/>
    </location>
</feature>
<sequence>MATSSITYSDIFSVQNVIIGPAATFGLTLFVAGFYALLFGLSTYFLMNRRDINKKLHLAWTSAVFLIANLGALTRASNYIVDAVFYYDAVRTQDFGPLIAYTTGGSSQTAMLTLTGLCYIIANCIADAILIYRCHILYGSRKAILVPLVFISLATNALGVVATSMKVKAQSSNLESDSNWELFSVGSRLQIGYYCANAGVNGFLTLLLAGRIWWMAREARTFLQSQVHAIDRNYKSLASVIFESGMLYPITLIVHVVLAESTSKIGIPIDLTPIAILMAGIVPTLITVRISIGKSVEMTRPKVTAIRHDADARDPGTFRAERTSSSRSESISRTDDLEQQDHKY</sequence>
<feature type="transmembrane region" description="Helical" evidence="2">
    <location>
        <begin position="191"/>
        <end position="216"/>
    </location>
</feature>
<evidence type="ECO:0000256" key="2">
    <source>
        <dbReference type="SAM" id="Phobius"/>
    </source>
</evidence>
<keyword evidence="2" id="KW-0472">Membrane</keyword>
<proteinExistence type="predicted"/>
<gene>
    <name evidence="3" type="ORF">WG66_10422</name>
</gene>
<reference evidence="3 4" key="1">
    <citation type="submission" date="2015-12" db="EMBL/GenBank/DDBJ databases">
        <title>Draft genome sequence of Moniliophthora roreri, the causal agent of frosty pod rot of cacao.</title>
        <authorList>
            <person name="Aime M.C."/>
            <person name="Diaz-Valderrama J.R."/>
            <person name="Kijpornyongpan T."/>
            <person name="Phillips-Mora W."/>
        </authorList>
    </citation>
    <scope>NUCLEOTIDE SEQUENCE [LARGE SCALE GENOMIC DNA]</scope>
    <source>
        <strain evidence="3 4">MCA 2952</strain>
    </source>
</reference>
<feature type="transmembrane region" description="Helical" evidence="2">
    <location>
        <begin position="237"/>
        <end position="259"/>
    </location>
</feature>
<name>A0A0W0FKT4_MONRR</name>
<evidence type="ECO:0000313" key="4">
    <source>
        <dbReference type="Proteomes" id="UP000054988"/>
    </source>
</evidence>
<feature type="transmembrane region" description="Helical" evidence="2">
    <location>
        <begin position="58"/>
        <end position="81"/>
    </location>
</feature>
<dbReference type="EMBL" id="LATX01001871">
    <property type="protein sequence ID" value="KTB36966.1"/>
    <property type="molecule type" value="Genomic_DNA"/>
</dbReference>
<feature type="region of interest" description="Disordered" evidence="1">
    <location>
        <begin position="306"/>
        <end position="344"/>
    </location>
</feature>
<keyword evidence="2" id="KW-0812">Transmembrane</keyword>